<sequence>MKIFKNKYKTFLLFTIIVVVISYLLVYKAVFLPNGYDIISQQNNSLSIKEFNLFGVNKGTTNLTFSHSDDWKIDELEHEVSRYKEFLWILLTGISIFAFLLLYTRKKDIEWRKATMVSLIIFTILLPSYYIVTSLNRIHQLIS</sequence>
<keyword evidence="1" id="KW-0812">Transmembrane</keyword>
<evidence type="ECO:0000313" key="3">
    <source>
        <dbReference type="Proteomes" id="UP000295689"/>
    </source>
</evidence>
<dbReference type="AlphaFoldDB" id="A0A4R2BI26"/>
<accession>A0A4R2BI26</accession>
<protein>
    <submittedName>
        <fullName evidence="2">Uncharacterized protein</fullName>
    </submittedName>
</protein>
<organism evidence="2 3">
    <name type="scientific">Mesobacillus foraminis</name>
    <dbReference type="NCBI Taxonomy" id="279826"/>
    <lineage>
        <taxon>Bacteria</taxon>
        <taxon>Bacillati</taxon>
        <taxon>Bacillota</taxon>
        <taxon>Bacilli</taxon>
        <taxon>Bacillales</taxon>
        <taxon>Bacillaceae</taxon>
        <taxon>Mesobacillus</taxon>
    </lineage>
</organism>
<keyword evidence="1" id="KW-1133">Transmembrane helix</keyword>
<proteinExistence type="predicted"/>
<gene>
    <name evidence="2" type="ORF">EV146_104335</name>
</gene>
<keyword evidence="1" id="KW-0472">Membrane</keyword>
<reference evidence="2 3" key="1">
    <citation type="journal article" date="2015" name="Stand. Genomic Sci.">
        <title>Genomic Encyclopedia of Bacterial and Archaeal Type Strains, Phase III: the genomes of soil and plant-associated and newly described type strains.</title>
        <authorList>
            <person name="Whitman W.B."/>
            <person name="Woyke T."/>
            <person name="Klenk H.P."/>
            <person name="Zhou Y."/>
            <person name="Lilburn T.G."/>
            <person name="Beck B.J."/>
            <person name="De Vos P."/>
            <person name="Vandamme P."/>
            <person name="Eisen J.A."/>
            <person name="Garrity G."/>
            <person name="Hugenholtz P."/>
            <person name="Kyrpides N.C."/>
        </authorList>
    </citation>
    <scope>NUCLEOTIDE SEQUENCE [LARGE SCALE GENOMIC DNA]</scope>
    <source>
        <strain evidence="2 3">CV53</strain>
    </source>
</reference>
<evidence type="ECO:0000256" key="1">
    <source>
        <dbReference type="SAM" id="Phobius"/>
    </source>
</evidence>
<evidence type="ECO:0000313" key="2">
    <source>
        <dbReference type="EMBL" id="TCN26225.1"/>
    </source>
</evidence>
<dbReference type="EMBL" id="SLVV01000004">
    <property type="protein sequence ID" value="TCN26225.1"/>
    <property type="molecule type" value="Genomic_DNA"/>
</dbReference>
<feature type="transmembrane region" description="Helical" evidence="1">
    <location>
        <begin position="12"/>
        <end position="30"/>
    </location>
</feature>
<dbReference type="RefSeq" id="WP_132004565.1">
    <property type="nucleotide sequence ID" value="NZ_JABUHM010000015.1"/>
</dbReference>
<dbReference type="Proteomes" id="UP000295689">
    <property type="component" value="Unassembled WGS sequence"/>
</dbReference>
<name>A0A4R2BI26_9BACI</name>
<feature type="transmembrane region" description="Helical" evidence="1">
    <location>
        <begin position="115"/>
        <end position="132"/>
    </location>
</feature>
<feature type="transmembrane region" description="Helical" evidence="1">
    <location>
        <begin position="86"/>
        <end position="103"/>
    </location>
</feature>
<keyword evidence="3" id="KW-1185">Reference proteome</keyword>
<comment type="caution">
    <text evidence="2">The sequence shown here is derived from an EMBL/GenBank/DDBJ whole genome shotgun (WGS) entry which is preliminary data.</text>
</comment>